<dbReference type="EMBL" id="AJWK01031407">
    <property type="status" value="NOT_ANNOTATED_CDS"/>
    <property type="molecule type" value="Genomic_DNA"/>
</dbReference>
<dbReference type="Pfam" id="PF13521">
    <property type="entry name" value="AAA_28"/>
    <property type="match status" value="1"/>
</dbReference>
<dbReference type="SUPFAM" id="SSF55154">
    <property type="entry name" value="CYTH-like phosphatases"/>
    <property type="match status" value="1"/>
</dbReference>
<dbReference type="GO" id="GO:0035091">
    <property type="term" value="F:phosphatidylinositol binding"/>
    <property type="evidence" value="ECO:0007669"/>
    <property type="project" value="TreeGrafter"/>
</dbReference>
<dbReference type="FunFam" id="2.40.320.10:FF:000003">
    <property type="entry name" value="Uncharacterized protein, isoform C"/>
    <property type="match status" value="1"/>
</dbReference>
<dbReference type="VEuPathDB" id="VectorBase:LLONM1_001929"/>
<dbReference type="GO" id="GO:0070300">
    <property type="term" value="F:phosphatidic acid binding"/>
    <property type="evidence" value="ECO:0007669"/>
    <property type="project" value="TreeGrafter"/>
</dbReference>
<dbReference type="EMBL" id="AJWK01031411">
    <property type="status" value="NOT_ANNOTATED_CDS"/>
    <property type="molecule type" value="Genomic_DNA"/>
</dbReference>
<accession>A0A1B0CVY3</accession>
<dbReference type="InterPro" id="IPR053227">
    <property type="entry name" value="TRPL-trafficking_regulator"/>
</dbReference>
<dbReference type="EMBL" id="AJWK01031408">
    <property type="status" value="NOT_ANNOTATED_CDS"/>
    <property type="molecule type" value="Genomic_DNA"/>
</dbReference>
<dbReference type="AlphaFoldDB" id="A0A1B0CVY3"/>
<protein>
    <recommendedName>
        <fullName evidence="1">NadR/Ttd14 AAA domain-containing protein</fullName>
    </recommendedName>
</protein>
<dbReference type="VEuPathDB" id="VectorBase:LLOJ009168"/>
<dbReference type="Proteomes" id="UP000092461">
    <property type="component" value="Unassembled WGS sequence"/>
</dbReference>
<dbReference type="PANTHER" id="PTHR34932:SF1">
    <property type="entry name" value="TRPL TRANSLOCATION DEFECT PROTEIN 14"/>
    <property type="match status" value="1"/>
</dbReference>
<dbReference type="GO" id="GO:0045494">
    <property type="term" value="P:photoreceptor cell maintenance"/>
    <property type="evidence" value="ECO:0007669"/>
    <property type="project" value="TreeGrafter"/>
</dbReference>
<reference evidence="3" key="3">
    <citation type="submission" date="2020-05" db="UniProtKB">
        <authorList>
            <consortium name="EnsemblMetazoa"/>
        </authorList>
    </citation>
    <scope>IDENTIFICATION</scope>
    <source>
        <strain evidence="3">Jacobina</strain>
    </source>
</reference>
<reference evidence="2" key="2">
    <citation type="journal article" date="2020" name="BMC">
        <title>Leishmania infection induces a limited differential gene expression in the sand fly midgut.</title>
        <authorList>
            <person name="Coutinho-Abreu I.V."/>
            <person name="Serafim T.D."/>
            <person name="Meneses C."/>
            <person name="Kamhawi S."/>
            <person name="Oliveira F."/>
            <person name="Valenzuela J.G."/>
        </authorList>
    </citation>
    <scope>NUCLEOTIDE SEQUENCE</scope>
    <source>
        <strain evidence="2">Jacobina</strain>
        <tissue evidence="2">Midgut</tissue>
    </source>
</reference>
<name>A0A1B0CVY3_LUTLO</name>
<dbReference type="InterPro" id="IPR033469">
    <property type="entry name" value="CYTH-like_dom_sf"/>
</dbReference>
<dbReference type="Gene3D" id="2.40.320.10">
    <property type="entry name" value="Hypothetical Protein Pfu-838710-001"/>
    <property type="match status" value="1"/>
</dbReference>
<evidence type="ECO:0000313" key="3">
    <source>
        <dbReference type="EnsemblMetazoa" id="LLOJ009168-PA"/>
    </source>
</evidence>
<keyword evidence="4" id="KW-1185">Reference proteome</keyword>
<evidence type="ECO:0000259" key="1">
    <source>
        <dbReference type="Pfam" id="PF13521"/>
    </source>
</evidence>
<dbReference type="EMBL" id="GITU01004232">
    <property type="protein sequence ID" value="MBC1172935.1"/>
    <property type="molecule type" value="Transcribed_RNA"/>
</dbReference>
<dbReference type="InterPro" id="IPR038727">
    <property type="entry name" value="NadR/Ttd14_AAA_dom"/>
</dbReference>
<dbReference type="EMBL" id="AJWK01031410">
    <property type="status" value="NOT_ANNOTATED_CDS"/>
    <property type="molecule type" value="Genomic_DNA"/>
</dbReference>
<dbReference type="EMBL" id="AJWK01031409">
    <property type="status" value="NOT_ANNOTATED_CDS"/>
    <property type="molecule type" value="Genomic_DNA"/>
</dbReference>
<dbReference type="EnsemblMetazoa" id="LLOJ009168-RA">
    <property type="protein sequence ID" value="LLOJ009168-PA"/>
    <property type="gene ID" value="LLOJ009168"/>
</dbReference>
<evidence type="ECO:0000313" key="4">
    <source>
        <dbReference type="Proteomes" id="UP000092461"/>
    </source>
</evidence>
<dbReference type="GO" id="GO:0005525">
    <property type="term" value="F:GTP binding"/>
    <property type="evidence" value="ECO:0007669"/>
    <property type="project" value="TreeGrafter"/>
</dbReference>
<dbReference type="EMBL" id="AJWK01031406">
    <property type="status" value="NOT_ANNOTATED_CDS"/>
    <property type="molecule type" value="Genomic_DNA"/>
</dbReference>
<sequence length="469" mass="53298">MEKNQEKRVYMLVLTGGPCGGKTTGQARLSTFFENLGWKVFRVPEAASVLLSCRSEGVSLARDLDYKAAAAWVGHPYFDVIDNSTDFETKIKRMISSVCQKVGIDTGDPLKFQENLVKTMLQLENTYYELAKGHIRKQNARGCLIICDRGVMDAGAYISKDDWERLLTENGWNTIEMRDNRYNQIIHMVSAANGAEEFYSVEGHSCRSEGVSLARDLDYKAAAAWVGHPYFDVIDNSTDFETKIKRMISSVCQKVGIDTGDRLLTTSKKLKFHVLGPLPPDSAFPAFQDFDVEHDYLLSTGSRVQARLRKRGQKGHWSYIHTIRRPHPNGQYVEVKTQMTARDYNNLLAQADASHFKIIKTRRCFLVNNQYFQLDIYKEPCHTRCLGLILLETYTSLEGKALEDCLPKFLNIKKEVTGDPNYSMFNLSLREEWDSTQKFCRSLHDDGEVHKKVNGCSNPYMNGNKTGAI</sequence>
<reference evidence="4" key="1">
    <citation type="submission" date="2012-05" db="EMBL/GenBank/DDBJ databases">
        <title>Whole Genome Assembly of Lutzomyia longipalpis.</title>
        <authorList>
            <person name="Richards S."/>
            <person name="Qu C."/>
            <person name="Dillon R."/>
            <person name="Worley K."/>
            <person name="Scherer S."/>
            <person name="Batterton M."/>
            <person name="Taylor A."/>
            <person name="Hawes A."/>
            <person name="Hernandez B."/>
            <person name="Kovar C."/>
            <person name="Mandapat C."/>
            <person name="Pham C."/>
            <person name="Qu C."/>
            <person name="Jing C."/>
            <person name="Bess C."/>
            <person name="Bandaranaike D."/>
            <person name="Ngo D."/>
            <person name="Ongeri F."/>
            <person name="Arias F."/>
            <person name="Lara F."/>
            <person name="Weissenberger G."/>
            <person name="Kamau G."/>
            <person name="Han H."/>
            <person name="Shen H."/>
            <person name="Dinh H."/>
            <person name="Khalil I."/>
            <person name="Jones J."/>
            <person name="Shafer J."/>
            <person name="Jayaseelan J."/>
            <person name="Quiroz J."/>
            <person name="Blankenburg K."/>
            <person name="Nguyen L."/>
            <person name="Jackson L."/>
            <person name="Francisco L."/>
            <person name="Tang L.-Y."/>
            <person name="Pu L.-L."/>
            <person name="Perales L."/>
            <person name="Lorensuhewa L."/>
            <person name="Munidasa M."/>
            <person name="Coyle M."/>
            <person name="Taylor M."/>
            <person name="Puazo M."/>
            <person name="Firestine M."/>
            <person name="Scheel M."/>
            <person name="Javaid M."/>
            <person name="Wang M."/>
            <person name="Li M."/>
            <person name="Tabassum N."/>
            <person name="Saada N."/>
            <person name="Osuji N."/>
            <person name="Aqrawi P."/>
            <person name="Fu Q."/>
            <person name="Thornton R."/>
            <person name="Raj R."/>
            <person name="Goodspeed R."/>
            <person name="Mata R."/>
            <person name="Najjar R."/>
            <person name="Gubbala S."/>
            <person name="Lee S."/>
            <person name="Denson S."/>
            <person name="Patil S."/>
            <person name="Macmil S."/>
            <person name="Qi S."/>
            <person name="Matskevitch T."/>
            <person name="Palculict T."/>
            <person name="Mathew T."/>
            <person name="Vee V."/>
            <person name="Velamala V."/>
            <person name="Korchina V."/>
            <person name="Cai W."/>
            <person name="Liu W."/>
            <person name="Dai W."/>
            <person name="Zou X."/>
            <person name="Zhu Y."/>
            <person name="Zhang Y."/>
            <person name="Wu Y.-Q."/>
            <person name="Xin Y."/>
            <person name="Nazarath L."/>
            <person name="Kovar C."/>
            <person name="Han Y."/>
            <person name="Muzny D."/>
            <person name="Gibbs R."/>
        </authorList>
    </citation>
    <scope>NUCLEOTIDE SEQUENCE [LARGE SCALE GENOMIC DNA]</scope>
    <source>
        <strain evidence="4">Jacobina</strain>
    </source>
</reference>
<organism evidence="3 4">
    <name type="scientific">Lutzomyia longipalpis</name>
    <name type="common">Sand fly</name>
    <dbReference type="NCBI Taxonomy" id="7200"/>
    <lineage>
        <taxon>Eukaryota</taxon>
        <taxon>Metazoa</taxon>
        <taxon>Ecdysozoa</taxon>
        <taxon>Arthropoda</taxon>
        <taxon>Hexapoda</taxon>
        <taxon>Insecta</taxon>
        <taxon>Pterygota</taxon>
        <taxon>Neoptera</taxon>
        <taxon>Endopterygota</taxon>
        <taxon>Diptera</taxon>
        <taxon>Nematocera</taxon>
        <taxon>Psychodoidea</taxon>
        <taxon>Psychodidae</taxon>
        <taxon>Lutzomyia</taxon>
        <taxon>Lutzomyia</taxon>
    </lineage>
</organism>
<feature type="domain" description="NadR/Ttd14 AAA" evidence="1">
    <location>
        <begin position="119"/>
        <end position="242"/>
    </location>
</feature>
<proteinExistence type="predicted"/>
<dbReference type="PANTHER" id="PTHR34932">
    <property type="entry name" value="TRPL TRANSLOCATION DEFECT PROTEIN 14"/>
    <property type="match status" value="1"/>
</dbReference>
<evidence type="ECO:0000313" key="2">
    <source>
        <dbReference type="EMBL" id="MBC1172935.1"/>
    </source>
</evidence>